<dbReference type="EMBL" id="MGHS01000035">
    <property type="protein sequence ID" value="OGM76241.1"/>
    <property type="molecule type" value="Genomic_DNA"/>
</dbReference>
<dbReference type="InterPro" id="IPR001173">
    <property type="entry name" value="Glyco_trans_2-like"/>
</dbReference>
<feature type="domain" description="Glycosyltransferase 2-like" evidence="1">
    <location>
        <begin position="10"/>
        <end position="134"/>
    </location>
</feature>
<proteinExistence type="predicted"/>
<dbReference type="AlphaFoldDB" id="A0A1F8CJ28"/>
<dbReference type="PANTHER" id="PTHR43179">
    <property type="entry name" value="RHAMNOSYLTRANSFERASE WBBL"/>
    <property type="match status" value="1"/>
</dbReference>
<dbReference type="SUPFAM" id="SSF53448">
    <property type="entry name" value="Nucleotide-diphospho-sugar transferases"/>
    <property type="match status" value="1"/>
</dbReference>
<protein>
    <recommendedName>
        <fullName evidence="1">Glycosyltransferase 2-like domain-containing protein</fullName>
    </recommendedName>
</protein>
<accession>A0A1F8CJ28</accession>
<dbReference type="STRING" id="1802532.A2210_02220"/>
<dbReference type="InterPro" id="IPR029044">
    <property type="entry name" value="Nucleotide-diphossugar_trans"/>
</dbReference>
<sequence>MDTGAKVDLSIVIPSFNTKDLIISCIKSLVKNTRGINHEIIIVDNGSSDGSVSALRNLSNSKLQIIENSKNLGFAAGNNQGWKKALGKYVLFLNSDTLITSNVLGEMVDWMDKNGRVGIASCMLKFKDGSIQPTGGYFPTLLSVLSWMTIQDVPFVDALIKPFHPMHIKSFFAKGESFYKKEKELDWVTGAFILTRKKILEEVSGWDEDYFMYVEEVDLCFRVKSAGRQIKYLPQWSIIHYGGSSGTKELSVIGEFNGLKRFYKKFYPSWQYPLLRLTLKIGALGRIVLFGILEGRETAKIYAKAFTTI</sequence>
<evidence type="ECO:0000313" key="3">
    <source>
        <dbReference type="Proteomes" id="UP000177855"/>
    </source>
</evidence>
<comment type="caution">
    <text evidence="2">The sequence shown here is derived from an EMBL/GenBank/DDBJ whole genome shotgun (WGS) entry which is preliminary data.</text>
</comment>
<evidence type="ECO:0000259" key="1">
    <source>
        <dbReference type="Pfam" id="PF00535"/>
    </source>
</evidence>
<organism evidence="2 3">
    <name type="scientific">Candidatus Woesebacteria bacterium RIFOXYA1_FULL_40_18</name>
    <dbReference type="NCBI Taxonomy" id="1802532"/>
    <lineage>
        <taxon>Bacteria</taxon>
        <taxon>Candidatus Woeseibacteriota</taxon>
    </lineage>
</organism>
<dbReference type="Proteomes" id="UP000177855">
    <property type="component" value="Unassembled WGS sequence"/>
</dbReference>
<dbReference type="Gene3D" id="3.90.550.10">
    <property type="entry name" value="Spore Coat Polysaccharide Biosynthesis Protein SpsA, Chain A"/>
    <property type="match status" value="1"/>
</dbReference>
<dbReference type="CDD" id="cd04186">
    <property type="entry name" value="GT_2_like_c"/>
    <property type="match status" value="1"/>
</dbReference>
<gene>
    <name evidence="2" type="ORF">A2210_02220</name>
</gene>
<dbReference type="PANTHER" id="PTHR43179:SF7">
    <property type="entry name" value="RHAMNOSYLTRANSFERASE WBBL"/>
    <property type="match status" value="1"/>
</dbReference>
<reference evidence="2 3" key="1">
    <citation type="journal article" date="2016" name="Nat. Commun.">
        <title>Thousands of microbial genomes shed light on interconnected biogeochemical processes in an aquifer system.</title>
        <authorList>
            <person name="Anantharaman K."/>
            <person name="Brown C.T."/>
            <person name="Hug L.A."/>
            <person name="Sharon I."/>
            <person name="Castelle C.J."/>
            <person name="Probst A.J."/>
            <person name="Thomas B.C."/>
            <person name="Singh A."/>
            <person name="Wilkins M.J."/>
            <person name="Karaoz U."/>
            <person name="Brodie E.L."/>
            <person name="Williams K.H."/>
            <person name="Hubbard S.S."/>
            <person name="Banfield J.F."/>
        </authorList>
    </citation>
    <scope>NUCLEOTIDE SEQUENCE [LARGE SCALE GENOMIC DNA]</scope>
</reference>
<evidence type="ECO:0000313" key="2">
    <source>
        <dbReference type="EMBL" id="OGM76241.1"/>
    </source>
</evidence>
<dbReference type="Pfam" id="PF00535">
    <property type="entry name" value="Glycos_transf_2"/>
    <property type="match status" value="1"/>
</dbReference>
<name>A0A1F8CJ28_9BACT</name>